<sequence length="124" mass="12746">MSLGYLDAAASFADSGDAAGVRAAHERYFGAREGLGRLPREISWIAGIAVLAHSRRAMEQAGIIARSAFVPTVLDVAREAQKAAGAVAGAGSGDRDAAGRARWECARRQLLLAVAAAPFPGEAG</sequence>
<dbReference type="EMBL" id="JAATEJ010000016">
    <property type="protein sequence ID" value="NJP45598.1"/>
    <property type="molecule type" value="Genomic_DNA"/>
</dbReference>
<evidence type="ECO:0000313" key="1">
    <source>
        <dbReference type="EMBL" id="NJP45598.1"/>
    </source>
</evidence>
<evidence type="ECO:0000313" key="2">
    <source>
        <dbReference type="Proteomes" id="UP000734511"/>
    </source>
</evidence>
<dbReference type="Proteomes" id="UP000734511">
    <property type="component" value="Unassembled WGS sequence"/>
</dbReference>
<accession>A0ABX0ZVH5</accession>
<name>A0ABX0ZVH5_9ACTN</name>
<comment type="caution">
    <text evidence="1">The sequence shown here is derived from an EMBL/GenBank/DDBJ whole genome shotgun (WGS) entry which is preliminary data.</text>
</comment>
<gene>
    <name evidence="1" type="ORF">HCN08_19640</name>
</gene>
<organism evidence="1 2">
    <name type="scientific">Actinacidiphila epipremni</name>
    <dbReference type="NCBI Taxonomy" id="2053013"/>
    <lineage>
        <taxon>Bacteria</taxon>
        <taxon>Bacillati</taxon>
        <taxon>Actinomycetota</taxon>
        <taxon>Actinomycetes</taxon>
        <taxon>Kitasatosporales</taxon>
        <taxon>Streptomycetaceae</taxon>
        <taxon>Actinacidiphila</taxon>
    </lineage>
</organism>
<protein>
    <submittedName>
        <fullName evidence="1">Uncharacterized protein</fullName>
    </submittedName>
</protein>
<keyword evidence="2" id="KW-1185">Reference proteome</keyword>
<proteinExistence type="predicted"/>
<reference evidence="1 2" key="1">
    <citation type="submission" date="2020-03" db="EMBL/GenBank/DDBJ databases">
        <title>WGS of actinomycetes isolated from Thailand.</title>
        <authorList>
            <person name="Thawai C."/>
        </authorList>
    </citation>
    <scope>NUCLEOTIDE SEQUENCE [LARGE SCALE GENOMIC DNA]</scope>
    <source>
        <strain evidence="1 2">PRB2-1</strain>
    </source>
</reference>
<dbReference type="RefSeq" id="WP_167984462.1">
    <property type="nucleotide sequence ID" value="NZ_JAATEJ010000016.1"/>
</dbReference>